<feature type="domain" description="AAA+ ATPase" evidence="4">
    <location>
        <begin position="434"/>
        <end position="704"/>
    </location>
</feature>
<keyword evidence="2" id="KW-0547">Nucleotide-binding</keyword>
<dbReference type="SUPFAM" id="SSF52540">
    <property type="entry name" value="P-loop containing nucleoside triphosphate hydrolases"/>
    <property type="match status" value="1"/>
</dbReference>
<dbReference type="Proteomes" id="UP001529369">
    <property type="component" value="Unassembled WGS sequence"/>
</dbReference>
<evidence type="ECO:0000256" key="2">
    <source>
        <dbReference type="ARBA" id="ARBA00022741"/>
    </source>
</evidence>
<dbReference type="InterPro" id="IPR018145">
    <property type="entry name" value="CagE_TrbE_VirB_cntrl_dom"/>
</dbReference>
<reference evidence="6" key="1">
    <citation type="journal article" date="2019" name="Int. J. Syst. Evol. Microbiol.">
        <title>The Global Catalogue of Microorganisms (GCM) 10K type strain sequencing project: providing services to taxonomists for standard genome sequencing and annotation.</title>
        <authorList>
            <consortium name="The Broad Institute Genomics Platform"/>
            <consortium name="The Broad Institute Genome Sequencing Center for Infectious Disease"/>
            <person name="Wu L."/>
            <person name="Ma J."/>
        </authorList>
    </citation>
    <scope>NUCLEOTIDE SEQUENCE [LARGE SCALE GENOMIC DNA]</scope>
    <source>
        <strain evidence="6">CECT 7131</strain>
    </source>
</reference>
<protein>
    <submittedName>
        <fullName evidence="5">DUF87 domain-containing protein</fullName>
    </submittedName>
</protein>
<organism evidence="5 6">
    <name type="scientific">Paeniroseomonas aquatica</name>
    <dbReference type="NCBI Taxonomy" id="373043"/>
    <lineage>
        <taxon>Bacteria</taxon>
        <taxon>Pseudomonadati</taxon>
        <taxon>Pseudomonadota</taxon>
        <taxon>Alphaproteobacteria</taxon>
        <taxon>Acetobacterales</taxon>
        <taxon>Acetobacteraceae</taxon>
        <taxon>Paeniroseomonas</taxon>
    </lineage>
</organism>
<dbReference type="InterPro" id="IPR003593">
    <property type="entry name" value="AAA+_ATPase"/>
</dbReference>
<keyword evidence="3" id="KW-0067">ATP-binding</keyword>
<evidence type="ECO:0000256" key="3">
    <source>
        <dbReference type="ARBA" id="ARBA00022840"/>
    </source>
</evidence>
<evidence type="ECO:0000256" key="1">
    <source>
        <dbReference type="ARBA" id="ARBA00006512"/>
    </source>
</evidence>
<evidence type="ECO:0000313" key="6">
    <source>
        <dbReference type="Proteomes" id="UP001529369"/>
    </source>
</evidence>
<dbReference type="InterPro" id="IPR002789">
    <property type="entry name" value="HerA_central"/>
</dbReference>
<evidence type="ECO:0000259" key="4">
    <source>
        <dbReference type="SMART" id="SM00382"/>
    </source>
</evidence>
<evidence type="ECO:0000313" key="5">
    <source>
        <dbReference type="EMBL" id="MDN3563382.1"/>
    </source>
</evidence>
<dbReference type="InterPro" id="IPR051162">
    <property type="entry name" value="T4SS_component"/>
</dbReference>
<comment type="similarity">
    <text evidence="1">Belongs to the TrbE/VirB4 family.</text>
</comment>
<dbReference type="PANTHER" id="PTHR30121:SF12">
    <property type="entry name" value="TYPE IV SECRETION SYSTEM PROTEIN CAGE"/>
    <property type="match status" value="1"/>
</dbReference>
<comment type="caution">
    <text evidence="5">The sequence shown here is derived from an EMBL/GenBank/DDBJ whole genome shotgun (WGS) entry which is preliminary data.</text>
</comment>
<dbReference type="RefSeq" id="WP_290315125.1">
    <property type="nucleotide sequence ID" value="NZ_JAUFPN010000029.1"/>
</dbReference>
<gene>
    <name evidence="5" type="ORF">QWZ14_03215</name>
</gene>
<proteinExistence type="inferred from homology"/>
<dbReference type="EMBL" id="JAUFPN010000029">
    <property type="protein sequence ID" value="MDN3563382.1"/>
    <property type="molecule type" value="Genomic_DNA"/>
</dbReference>
<dbReference type="Pfam" id="PF03135">
    <property type="entry name" value="CagE_TrbE_VirB"/>
    <property type="match status" value="1"/>
</dbReference>
<accession>A0ABT8A102</accession>
<dbReference type="Pfam" id="PF01935">
    <property type="entry name" value="DUF87"/>
    <property type="match status" value="1"/>
</dbReference>
<dbReference type="InterPro" id="IPR027417">
    <property type="entry name" value="P-loop_NTPase"/>
</dbReference>
<sequence length="805" mass="87111">MRNPFLSASGWSERGADDYVPFVGHVRDNAVLRTDGSVMGMLRLVGAPFALEDHGRRNSRHRFRNAVLRNIADDTLTVVETMVRHDGASPRPGGSYRSAFAADLDATYRQHVLAGRERVNEWFVSVIVTPRAPVTRGLNALRSRMGRRKEAAATTASDELVRTLDDRMLVLLKAYAEMGPVRLGIREVGGVLFSEIAEALRLFLTARFLPVPMVSGSLGGSIYTDRVICGRRGFEVRTPGRPSFGTLMGFKEYPDRTRPGMLNDLLSADCRVVLTNSFRFHSRAAATGSLARKQAQMANAGDRALSQMDALHDAMDDVASNQATVGSHHISIALHCDTLPDLERRAGEVRAALTNAGASVAVEDLGTEAAYWAQLPGNAAWRTRPGDISSRNFVGFSSLDGYPRGGPSPEWGAPLLRLLTSANTGFDLSLHVGGLPHMAIFGPSGSGKTVFLGMLVAALERVTGPGGTVVVFDKDNANEILVRAMGGRYLTLRSGEDSGLAPMRALSNTPDARVWLLRFVVGLIRADDGPQPDAIELRRLSKAIAFQMRMPPVGRSIAGLCAWLVGEGASSAGKRLERWGRDGDLGWAFDGEADAFDPDTGLVGVDFSALMEDETVRGPAASYLLHRVRSVIDGRRFVLAADEFWAYLPDERFAKAFEDFALTLRKGNGALVIATQQPQQVLRHPIGATLVSNIPTKVLFPNQSASRSAYCDVGDGSESLHCTPGEYRAVTEDMAAGARSMLIKRDAGSVVCRVELPPAMAPHLAVLSGKVGTVRLLRKIRRELGTDEPSALLPEFHRRLPEAAT</sequence>
<name>A0ABT8A102_9PROT</name>
<dbReference type="Gene3D" id="3.40.50.300">
    <property type="entry name" value="P-loop containing nucleotide triphosphate hydrolases"/>
    <property type="match status" value="2"/>
</dbReference>
<dbReference type="PANTHER" id="PTHR30121">
    <property type="entry name" value="UNCHARACTERIZED PROTEIN YJGR-RELATED"/>
    <property type="match status" value="1"/>
</dbReference>
<dbReference type="SMART" id="SM00382">
    <property type="entry name" value="AAA"/>
    <property type="match status" value="1"/>
</dbReference>
<keyword evidence="6" id="KW-1185">Reference proteome</keyword>